<proteinExistence type="inferred from homology"/>
<comment type="similarity">
    <text evidence="1 2">Belongs to the pirin family.</text>
</comment>
<evidence type="ECO:0000259" key="4">
    <source>
        <dbReference type="Pfam" id="PF17954"/>
    </source>
</evidence>
<sequence>MIEKIGNDRKVGNSHIKILYPGSIIENSNDSGVASIGRIDHANISGATTIKMHPHINDDILSYFRAGYAVHTDSEGFQAIVSKNKLMLMKAGKLFFHEEAMPEPLEGLQIFIRPKSKDLKPEVVFQDLNEANSVDSWRLLASPTEQTQLQFSSETWIYDTKLTNGKTIELPDLPTNELTGLLYVFQGNVMLNNDINLQKGESVLFKNEQIDINALETSELVLFFTDENSEYYDGGMYSGNKH</sequence>
<evidence type="ECO:0000313" key="5">
    <source>
        <dbReference type="EMBL" id="NOJ75035.1"/>
    </source>
</evidence>
<evidence type="ECO:0000313" key="6">
    <source>
        <dbReference type="Proteomes" id="UP000580344"/>
    </source>
</evidence>
<dbReference type="InterPro" id="IPR012093">
    <property type="entry name" value="Pirin"/>
</dbReference>
<keyword evidence="6" id="KW-1185">Reference proteome</keyword>
<feature type="domain" description="Quercetin 2,3-dioxygenase C-terminal cupin" evidence="4">
    <location>
        <begin position="139"/>
        <end position="223"/>
    </location>
</feature>
<dbReference type="Pfam" id="PF02678">
    <property type="entry name" value="Pirin"/>
    <property type="match status" value="1"/>
</dbReference>
<name>A0ABX1WK32_9FLAO</name>
<dbReference type="Gene3D" id="2.60.120.10">
    <property type="entry name" value="Jelly Rolls"/>
    <property type="match status" value="2"/>
</dbReference>
<organism evidence="5 6">
    <name type="scientific">Empedobacter stercoris</name>
    <dbReference type="NCBI Taxonomy" id="1628248"/>
    <lineage>
        <taxon>Bacteria</taxon>
        <taxon>Pseudomonadati</taxon>
        <taxon>Bacteroidota</taxon>
        <taxon>Flavobacteriia</taxon>
        <taxon>Flavobacteriales</taxon>
        <taxon>Weeksellaceae</taxon>
        <taxon>Empedobacter</taxon>
    </lineage>
</organism>
<feature type="domain" description="Pirin N-terminal" evidence="3">
    <location>
        <begin position="44"/>
        <end position="112"/>
    </location>
</feature>
<dbReference type="InterPro" id="IPR041602">
    <property type="entry name" value="Quercetinase_C"/>
</dbReference>
<dbReference type="PANTHER" id="PTHR43212:SF3">
    <property type="entry name" value="QUERCETIN 2,3-DIOXYGENASE"/>
    <property type="match status" value="1"/>
</dbReference>
<accession>A0ABX1WK32</accession>
<dbReference type="PANTHER" id="PTHR43212">
    <property type="entry name" value="QUERCETIN 2,3-DIOXYGENASE"/>
    <property type="match status" value="1"/>
</dbReference>
<reference evidence="5 6" key="1">
    <citation type="submission" date="2020-05" db="EMBL/GenBank/DDBJ databases">
        <title>Tigecycline resistant gene in Empedobacter stercoris.</title>
        <authorList>
            <person name="Chen Y."/>
            <person name="Cheng Y."/>
            <person name="Zhou K."/>
        </authorList>
    </citation>
    <scope>NUCLEOTIDE SEQUENCE [LARGE SCALE GENOMIC DNA]</scope>
    <source>
        <strain evidence="5 6">ES202</strain>
    </source>
</reference>
<evidence type="ECO:0000259" key="3">
    <source>
        <dbReference type="Pfam" id="PF02678"/>
    </source>
</evidence>
<dbReference type="InterPro" id="IPR003829">
    <property type="entry name" value="Pirin_N_dom"/>
</dbReference>
<dbReference type="EMBL" id="JABFOQ010000005">
    <property type="protein sequence ID" value="NOJ75035.1"/>
    <property type="molecule type" value="Genomic_DNA"/>
</dbReference>
<dbReference type="SUPFAM" id="SSF51182">
    <property type="entry name" value="RmlC-like cupins"/>
    <property type="match status" value="1"/>
</dbReference>
<dbReference type="Proteomes" id="UP000580344">
    <property type="component" value="Unassembled WGS sequence"/>
</dbReference>
<protein>
    <submittedName>
        <fullName evidence="5">Nuclease PIN</fullName>
    </submittedName>
</protein>
<dbReference type="InterPro" id="IPR011051">
    <property type="entry name" value="RmlC_Cupin_sf"/>
</dbReference>
<dbReference type="InterPro" id="IPR014710">
    <property type="entry name" value="RmlC-like_jellyroll"/>
</dbReference>
<dbReference type="RefSeq" id="WP_171622351.1">
    <property type="nucleotide sequence ID" value="NZ_JABFOQ010000005.1"/>
</dbReference>
<evidence type="ECO:0000256" key="2">
    <source>
        <dbReference type="RuleBase" id="RU003457"/>
    </source>
</evidence>
<evidence type="ECO:0000256" key="1">
    <source>
        <dbReference type="ARBA" id="ARBA00008416"/>
    </source>
</evidence>
<dbReference type="Pfam" id="PF17954">
    <property type="entry name" value="Pirin_C_2"/>
    <property type="match status" value="1"/>
</dbReference>
<gene>
    <name evidence="5" type="ORF">HMH06_04130</name>
</gene>
<comment type="caution">
    <text evidence="5">The sequence shown here is derived from an EMBL/GenBank/DDBJ whole genome shotgun (WGS) entry which is preliminary data.</text>
</comment>